<accession>A0AAP2WIJ8</accession>
<evidence type="ECO:0000313" key="2">
    <source>
        <dbReference type="EMBL" id="MCF5656237.1"/>
    </source>
</evidence>
<feature type="domain" description="ImpA N-terminal" evidence="1">
    <location>
        <begin position="18"/>
        <end position="133"/>
    </location>
</feature>
<comment type="caution">
    <text evidence="2">The sequence shown here is derived from an EMBL/GenBank/DDBJ whole genome shotgun (WGS) entry which is preliminary data.</text>
</comment>
<gene>
    <name evidence="2" type="primary">tssA</name>
    <name evidence="2" type="ORF">GIV46_14585</name>
</gene>
<dbReference type="RefSeq" id="WP_236277673.1">
    <property type="nucleotide sequence ID" value="NZ_WJZR01000040.1"/>
</dbReference>
<dbReference type="Proteomes" id="UP000814126">
    <property type="component" value="Unassembled WGS sequence"/>
</dbReference>
<evidence type="ECO:0000313" key="3">
    <source>
        <dbReference type="Proteomes" id="UP000814126"/>
    </source>
</evidence>
<dbReference type="PANTHER" id="PTHR37951:SF1">
    <property type="entry name" value="TYPE VI SECRETION SYSTEM COMPONENT TSSA1"/>
    <property type="match status" value="1"/>
</dbReference>
<dbReference type="PANTHER" id="PTHR37951">
    <property type="entry name" value="CYTOPLASMIC PROTEIN-RELATED"/>
    <property type="match status" value="1"/>
</dbReference>
<evidence type="ECO:0000259" key="1">
    <source>
        <dbReference type="Pfam" id="PF06812"/>
    </source>
</evidence>
<protein>
    <submittedName>
        <fullName evidence="2">Type VI secretion system protein TssA</fullName>
    </submittedName>
</protein>
<dbReference type="InterPro" id="IPR017740">
    <property type="entry name" value="TssA-like"/>
</dbReference>
<proteinExistence type="predicted"/>
<organism evidence="2 3">
    <name type="scientific">Pseudomonas poae</name>
    <dbReference type="NCBI Taxonomy" id="200451"/>
    <lineage>
        <taxon>Bacteria</taxon>
        <taxon>Pseudomonadati</taxon>
        <taxon>Pseudomonadota</taxon>
        <taxon>Gammaproteobacteria</taxon>
        <taxon>Pseudomonadales</taxon>
        <taxon>Pseudomonadaceae</taxon>
        <taxon>Pseudomonas</taxon>
    </lineage>
</organism>
<reference evidence="2" key="1">
    <citation type="submission" date="2019-11" db="EMBL/GenBank/DDBJ databases">
        <title>Epiphytic Pseudomonas syringae from cherry orchards.</title>
        <authorList>
            <person name="Hulin M.T."/>
        </authorList>
    </citation>
    <scope>NUCLEOTIDE SEQUENCE</scope>
    <source>
        <strain evidence="2">PA-2-1F</strain>
    </source>
</reference>
<name>A0AAP2WIJ8_9PSED</name>
<dbReference type="InterPro" id="IPR010657">
    <property type="entry name" value="ImpA_N"/>
</dbReference>
<sequence>MSEKLHELSIVTLTQPIQGGSGEDLSFSELFDQIKEARRADAPYLSQGEWQAELKHADWEKVVRLSGEGLAQQSKDLRLVAWLCEGLAHHYQFEGVAFGLSVCEAILQAYWSGLYPSLDEGLEARAERLAWLSATLTGIIADVPLTQDPPYGLTQYDQSLQVDNQGRQSPEAMEASLAEGKINGELFQRAVALTAVDYLQSRHSEVQECLSVCRRLQATIDELFERDAPRLTRLDETLVRVNQLTERLLAERGGDVVRTPAPAVAPQPTKPVAPRIPAQHEPVVTPSTVEAIRTEPQSRAEALAQLRGVVQYFKQTEPHSPVPLLIERAIKWGDMPLESWLSDVIKDSSVVDGIRNVLGTDV</sequence>
<dbReference type="AlphaFoldDB" id="A0AAP2WIJ8"/>
<dbReference type="Pfam" id="PF06812">
    <property type="entry name" value="ImpA_N"/>
    <property type="match status" value="1"/>
</dbReference>
<dbReference type="NCBIfam" id="TIGR03363">
    <property type="entry name" value="VI_chp_8"/>
    <property type="match status" value="1"/>
</dbReference>
<dbReference type="EMBL" id="WJZX01000051">
    <property type="protein sequence ID" value="MCF5656237.1"/>
    <property type="molecule type" value="Genomic_DNA"/>
</dbReference>